<dbReference type="PROSITE" id="PS51891">
    <property type="entry name" value="CENP_V_GFA"/>
    <property type="match status" value="1"/>
</dbReference>
<evidence type="ECO:0000256" key="2">
    <source>
        <dbReference type="ARBA" id="ARBA00022723"/>
    </source>
</evidence>
<evidence type="ECO:0000259" key="5">
    <source>
        <dbReference type="PROSITE" id="PS51891"/>
    </source>
</evidence>
<dbReference type="AlphaFoldDB" id="A0AAN8I357"/>
<reference evidence="6 7" key="1">
    <citation type="submission" date="2022-12" db="EMBL/GenBank/DDBJ databases">
        <title>Genomic features and morphological characterization of a novel Knufia sp. strain isolated from spacecraft assembly facility.</title>
        <authorList>
            <person name="Teixeira M."/>
            <person name="Chander A.M."/>
            <person name="Stajich J.E."/>
            <person name="Venkateswaran K."/>
        </authorList>
    </citation>
    <scope>NUCLEOTIDE SEQUENCE [LARGE SCALE GENOMIC DNA]</scope>
    <source>
        <strain evidence="6 7">FJI-L2-BK-P2</strain>
    </source>
</reference>
<dbReference type="InterPro" id="IPR011057">
    <property type="entry name" value="Mss4-like_sf"/>
</dbReference>
<comment type="similarity">
    <text evidence="1">Belongs to the Gfa family.</text>
</comment>
<sequence>MATIINSTGEQDQTEDNVLFTGSCFCRAVTFTLSELPMKAYLCHCLNCRRSTGSSFAYNAAFPRSALKLSFQKPARTAFASPTATGSEDARGDAADDSTAIDESVISTFGVKASGMRKFCSLCGTRLLIYVREEVAVMQDKVIIPVGVIDGSEKDERLRPTAEAFCERREEWMPDMRGTEAFDKMFTA</sequence>
<gene>
    <name evidence="6" type="ORF">OHC33_006410</name>
</gene>
<accession>A0AAN8I357</accession>
<dbReference type="Gene3D" id="3.90.1590.10">
    <property type="entry name" value="glutathione-dependent formaldehyde- activating enzyme (gfa)"/>
    <property type="match status" value="1"/>
</dbReference>
<dbReference type="GO" id="GO:0046872">
    <property type="term" value="F:metal ion binding"/>
    <property type="evidence" value="ECO:0007669"/>
    <property type="project" value="UniProtKB-KW"/>
</dbReference>
<keyword evidence="3" id="KW-0862">Zinc</keyword>
<name>A0AAN8I357_9EURO</name>
<keyword evidence="4" id="KW-0456">Lyase</keyword>
<keyword evidence="2" id="KW-0479">Metal-binding</keyword>
<feature type="domain" description="CENP-V/GFA" evidence="5">
    <location>
        <begin position="20"/>
        <end position="167"/>
    </location>
</feature>
<dbReference type="InterPro" id="IPR006913">
    <property type="entry name" value="CENP-V/GFA"/>
</dbReference>
<keyword evidence="7" id="KW-1185">Reference proteome</keyword>
<proteinExistence type="inferred from homology"/>
<dbReference type="PANTHER" id="PTHR33337">
    <property type="entry name" value="GFA DOMAIN-CONTAINING PROTEIN"/>
    <property type="match status" value="1"/>
</dbReference>
<dbReference type="SUPFAM" id="SSF51316">
    <property type="entry name" value="Mss4-like"/>
    <property type="match status" value="1"/>
</dbReference>
<evidence type="ECO:0000256" key="3">
    <source>
        <dbReference type="ARBA" id="ARBA00022833"/>
    </source>
</evidence>
<dbReference type="Proteomes" id="UP001316803">
    <property type="component" value="Unassembled WGS sequence"/>
</dbReference>
<evidence type="ECO:0000313" key="7">
    <source>
        <dbReference type="Proteomes" id="UP001316803"/>
    </source>
</evidence>
<protein>
    <recommendedName>
        <fullName evidence="5">CENP-V/GFA domain-containing protein</fullName>
    </recommendedName>
</protein>
<dbReference type="GO" id="GO:0016846">
    <property type="term" value="F:carbon-sulfur lyase activity"/>
    <property type="evidence" value="ECO:0007669"/>
    <property type="project" value="InterPro"/>
</dbReference>
<evidence type="ECO:0000256" key="1">
    <source>
        <dbReference type="ARBA" id="ARBA00005495"/>
    </source>
</evidence>
<dbReference type="EMBL" id="JAKLMC020000015">
    <property type="protein sequence ID" value="KAK5952367.1"/>
    <property type="molecule type" value="Genomic_DNA"/>
</dbReference>
<organism evidence="6 7">
    <name type="scientific">Knufia fluminis</name>
    <dbReference type="NCBI Taxonomy" id="191047"/>
    <lineage>
        <taxon>Eukaryota</taxon>
        <taxon>Fungi</taxon>
        <taxon>Dikarya</taxon>
        <taxon>Ascomycota</taxon>
        <taxon>Pezizomycotina</taxon>
        <taxon>Eurotiomycetes</taxon>
        <taxon>Chaetothyriomycetidae</taxon>
        <taxon>Chaetothyriales</taxon>
        <taxon>Trichomeriaceae</taxon>
        <taxon>Knufia</taxon>
    </lineage>
</organism>
<evidence type="ECO:0000256" key="4">
    <source>
        <dbReference type="ARBA" id="ARBA00023239"/>
    </source>
</evidence>
<dbReference type="PANTHER" id="PTHR33337:SF40">
    <property type="entry name" value="CENP-V_GFA DOMAIN-CONTAINING PROTEIN-RELATED"/>
    <property type="match status" value="1"/>
</dbReference>
<evidence type="ECO:0000313" key="6">
    <source>
        <dbReference type="EMBL" id="KAK5952367.1"/>
    </source>
</evidence>
<dbReference type="Pfam" id="PF04828">
    <property type="entry name" value="GFA"/>
    <property type="match status" value="1"/>
</dbReference>
<comment type="caution">
    <text evidence="6">The sequence shown here is derived from an EMBL/GenBank/DDBJ whole genome shotgun (WGS) entry which is preliminary data.</text>
</comment>